<keyword evidence="2" id="KW-0175">Coiled coil</keyword>
<organism evidence="6 7">
    <name type="scientific">Gemmata massiliana</name>
    <dbReference type="NCBI Taxonomy" id="1210884"/>
    <lineage>
        <taxon>Bacteria</taxon>
        <taxon>Pseudomonadati</taxon>
        <taxon>Planctomycetota</taxon>
        <taxon>Planctomycetia</taxon>
        <taxon>Gemmatales</taxon>
        <taxon>Gemmataceae</taxon>
        <taxon>Gemmata</taxon>
    </lineage>
</organism>
<evidence type="ECO:0000259" key="5">
    <source>
        <dbReference type="Pfam" id="PF25944"/>
    </source>
</evidence>
<dbReference type="SUPFAM" id="SSF111369">
    <property type="entry name" value="HlyD-like secretion proteins"/>
    <property type="match status" value="1"/>
</dbReference>
<feature type="chain" id="PRO_5026887614" evidence="3">
    <location>
        <begin position="21"/>
        <end position="441"/>
    </location>
</feature>
<reference evidence="6 7" key="1">
    <citation type="submission" date="2019-05" db="EMBL/GenBank/DDBJ databases">
        <authorList>
            <consortium name="Science for Life Laboratories"/>
        </authorList>
    </citation>
    <scope>NUCLEOTIDE SEQUENCE [LARGE SCALE GENOMIC DNA]</scope>
    <source>
        <strain evidence="6">Soil9</strain>
    </source>
</reference>
<dbReference type="Pfam" id="PF25944">
    <property type="entry name" value="Beta-barrel_RND"/>
    <property type="match status" value="1"/>
</dbReference>
<dbReference type="KEGG" id="gms:SOIL9_12000"/>
<dbReference type="GO" id="GO:0046677">
    <property type="term" value="P:response to antibiotic"/>
    <property type="evidence" value="ECO:0007669"/>
    <property type="project" value="TreeGrafter"/>
</dbReference>
<evidence type="ECO:0000256" key="3">
    <source>
        <dbReference type="SAM" id="SignalP"/>
    </source>
</evidence>
<dbReference type="NCBIfam" id="TIGR01730">
    <property type="entry name" value="RND_mfp"/>
    <property type="match status" value="1"/>
</dbReference>
<dbReference type="InterPro" id="IPR006143">
    <property type="entry name" value="RND_pump_MFP"/>
</dbReference>
<dbReference type="PANTHER" id="PTHR30158:SF24">
    <property type="entry name" value="HLYD FAMILY SECRETION PROTEIN"/>
    <property type="match status" value="1"/>
</dbReference>
<dbReference type="GO" id="GO:0022857">
    <property type="term" value="F:transmembrane transporter activity"/>
    <property type="evidence" value="ECO:0007669"/>
    <property type="project" value="InterPro"/>
</dbReference>
<dbReference type="Gene3D" id="2.40.50.100">
    <property type="match status" value="1"/>
</dbReference>
<dbReference type="GO" id="GO:0005886">
    <property type="term" value="C:plasma membrane"/>
    <property type="evidence" value="ECO:0007669"/>
    <property type="project" value="TreeGrafter"/>
</dbReference>
<dbReference type="InterPro" id="IPR058626">
    <property type="entry name" value="MdtA-like_b-barrel"/>
</dbReference>
<feature type="coiled-coil region" evidence="2">
    <location>
        <begin position="102"/>
        <end position="136"/>
    </location>
</feature>
<dbReference type="InterPro" id="IPR058625">
    <property type="entry name" value="MdtA-like_BSH"/>
</dbReference>
<accession>A0A6P2D8N6</accession>
<sequence>MYHRRIGLSAVLLAAASALAGCQPAKPEAPKFPAPVVTVVRPAVVPVRDYWVYNGYLDTTKAVEVRSKIRGFLKDVKFIEGTEVAANTPLYTIDKLEYETSVKKAAAELLKSEAQIKSWEAQIVQSRADLDRVNRLGAGGIESKFREEEARATLDVRIAELKAAEANRDAAKAALHSAEILLGYTDIRAKIGGRISRTLVDEGNLVQADTTLLTTIVQVDKLYVYYDAPESDFLAYQKTLIKSSSPSLSTQQIGLEVGVGDEMDFPHEGFIDFRENRVETATGTIRVRGRLDNPVLSNGVRLLYPGMFARIRVPKSDKVPTPVIPEDCLLSGQEGRFVFVVNPEGIVKKRLVTVGANFWKIPTTEPGVAVPSWVAVNPKPAPPKEGQPPAETRKNIKSVVAITAGLKPDDRVILAGLHAVRPDAPAVPDEWVLNPPVESKK</sequence>
<dbReference type="PANTHER" id="PTHR30158">
    <property type="entry name" value="ACRA/E-RELATED COMPONENT OF DRUG EFFLUX TRANSPORTER"/>
    <property type="match status" value="1"/>
</dbReference>
<evidence type="ECO:0000259" key="4">
    <source>
        <dbReference type="Pfam" id="PF25917"/>
    </source>
</evidence>
<keyword evidence="3" id="KW-0732">Signal</keyword>
<dbReference type="Proteomes" id="UP000464178">
    <property type="component" value="Chromosome"/>
</dbReference>
<evidence type="ECO:0000313" key="7">
    <source>
        <dbReference type="Proteomes" id="UP000464178"/>
    </source>
</evidence>
<feature type="signal peptide" evidence="3">
    <location>
        <begin position="1"/>
        <end position="20"/>
    </location>
</feature>
<dbReference type="PROSITE" id="PS51257">
    <property type="entry name" value="PROKAR_LIPOPROTEIN"/>
    <property type="match status" value="1"/>
</dbReference>
<protein>
    <submittedName>
        <fullName evidence="6">Uncharacterized protein</fullName>
    </submittedName>
</protein>
<gene>
    <name evidence="6" type="ORF">SOIL9_12000</name>
</gene>
<keyword evidence="7" id="KW-1185">Reference proteome</keyword>
<dbReference type="Gene3D" id="2.40.420.20">
    <property type="match status" value="1"/>
</dbReference>
<dbReference type="AlphaFoldDB" id="A0A6P2D8N6"/>
<evidence type="ECO:0000256" key="2">
    <source>
        <dbReference type="SAM" id="Coils"/>
    </source>
</evidence>
<evidence type="ECO:0000256" key="1">
    <source>
        <dbReference type="ARBA" id="ARBA00009477"/>
    </source>
</evidence>
<proteinExistence type="inferred from homology"/>
<dbReference type="Gene3D" id="1.10.287.470">
    <property type="entry name" value="Helix hairpin bin"/>
    <property type="match status" value="1"/>
</dbReference>
<evidence type="ECO:0000313" key="6">
    <source>
        <dbReference type="EMBL" id="VTR96514.1"/>
    </source>
</evidence>
<dbReference type="Pfam" id="PF25917">
    <property type="entry name" value="BSH_RND"/>
    <property type="match status" value="1"/>
</dbReference>
<dbReference type="EMBL" id="LR593886">
    <property type="protein sequence ID" value="VTR96514.1"/>
    <property type="molecule type" value="Genomic_DNA"/>
</dbReference>
<feature type="domain" description="Multidrug resistance protein MdtA-like beta-barrel" evidence="5">
    <location>
        <begin position="223"/>
        <end position="313"/>
    </location>
</feature>
<dbReference type="GO" id="GO:0030313">
    <property type="term" value="C:cell envelope"/>
    <property type="evidence" value="ECO:0007669"/>
    <property type="project" value="UniProtKB-SubCell"/>
</dbReference>
<name>A0A6P2D8N6_9BACT</name>
<dbReference type="Gene3D" id="2.40.30.170">
    <property type="match status" value="1"/>
</dbReference>
<dbReference type="RefSeq" id="WP_162670792.1">
    <property type="nucleotide sequence ID" value="NZ_LR593886.1"/>
</dbReference>
<feature type="domain" description="Multidrug resistance protein MdtA-like barrel-sandwich hybrid" evidence="4">
    <location>
        <begin position="62"/>
        <end position="215"/>
    </location>
</feature>
<comment type="similarity">
    <text evidence="1">Belongs to the membrane fusion protein (MFP) (TC 8.A.1) family.</text>
</comment>